<organism evidence="2 4">
    <name type="scientific">Perkinsus olseni</name>
    <name type="common">Perkinsus atlanticus</name>
    <dbReference type="NCBI Taxonomy" id="32597"/>
    <lineage>
        <taxon>Eukaryota</taxon>
        <taxon>Sar</taxon>
        <taxon>Alveolata</taxon>
        <taxon>Perkinsozoa</taxon>
        <taxon>Perkinsea</taxon>
        <taxon>Perkinsida</taxon>
        <taxon>Perkinsidae</taxon>
        <taxon>Perkinsus</taxon>
    </lineage>
</organism>
<evidence type="ECO:0000313" key="1">
    <source>
        <dbReference type="EMBL" id="KAF4716679.1"/>
    </source>
</evidence>
<dbReference type="Proteomes" id="UP000574390">
    <property type="component" value="Unassembled WGS sequence"/>
</dbReference>
<sequence length="120" mass="13131">MPARAICSHRDNFRGKLRFSTRVTLDKHLGAQVGVMTGRSIASSSSEVSSIGGGHEIAKDVVNSHMWLYYSKESSYWYISPGIGHALAYARCAGRPTPAQADPCLTGGDHCPWEVFDKFI</sequence>
<accession>A0A7J6RK72</accession>
<feature type="non-terminal residue" evidence="2">
    <location>
        <position position="1"/>
    </location>
</feature>
<protein>
    <submittedName>
        <fullName evidence="2">Uncharacterized protein</fullName>
    </submittedName>
</protein>
<dbReference type="Proteomes" id="UP000553632">
    <property type="component" value="Unassembled WGS sequence"/>
</dbReference>
<evidence type="ECO:0000313" key="4">
    <source>
        <dbReference type="Proteomes" id="UP000574390"/>
    </source>
</evidence>
<name>A0A7J6RK72_PEROL</name>
<dbReference type="AlphaFoldDB" id="A0A7J6RK72"/>
<gene>
    <name evidence="2" type="ORF">FOZ62_021232</name>
    <name evidence="1" type="ORF">FOZ63_023382</name>
</gene>
<dbReference type="EMBL" id="JABANO010027537">
    <property type="protein sequence ID" value="KAF4716679.1"/>
    <property type="molecule type" value="Genomic_DNA"/>
</dbReference>
<reference evidence="3 4" key="1">
    <citation type="submission" date="2020-04" db="EMBL/GenBank/DDBJ databases">
        <title>Perkinsus olseni comparative genomics.</title>
        <authorList>
            <person name="Bogema D.R."/>
        </authorList>
    </citation>
    <scope>NUCLEOTIDE SEQUENCE [LARGE SCALE GENOMIC DNA]</scope>
    <source>
        <strain evidence="2">ATCC PRA-205</strain>
        <strain evidence="1 3">ATCC PRA-207</strain>
    </source>
</reference>
<proteinExistence type="predicted"/>
<comment type="caution">
    <text evidence="2">The sequence shown here is derived from an EMBL/GenBank/DDBJ whole genome shotgun (WGS) entry which is preliminary data.</text>
</comment>
<keyword evidence="3" id="KW-1185">Reference proteome</keyword>
<evidence type="ECO:0000313" key="3">
    <source>
        <dbReference type="Proteomes" id="UP000553632"/>
    </source>
</evidence>
<dbReference type="EMBL" id="JABANM010021855">
    <property type="protein sequence ID" value="KAF4720536.1"/>
    <property type="molecule type" value="Genomic_DNA"/>
</dbReference>
<evidence type="ECO:0000313" key="2">
    <source>
        <dbReference type="EMBL" id="KAF4720536.1"/>
    </source>
</evidence>